<keyword evidence="13" id="KW-1185">Reference proteome</keyword>
<dbReference type="EC" id="2.7.13.3" evidence="2"/>
<dbReference type="Gene3D" id="6.10.340.10">
    <property type="match status" value="1"/>
</dbReference>
<dbReference type="InterPro" id="IPR013587">
    <property type="entry name" value="Nitrate/nitrite_sensing"/>
</dbReference>
<dbReference type="Pfam" id="PF02518">
    <property type="entry name" value="HATPase_c"/>
    <property type="match status" value="1"/>
</dbReference>
<sequence length="1041" mass="113306">MTPTGSEGPGEPVRRSRRGAVRLRTLLVWLAVVPTVAMGAQVLISSDRSVQESRHLRKDVMAGRQTGVPLYRLMTTLQSERAVTAAWWSGMPVSSAELRDRRADTDRAVAVFLKSSDADQLHSDRAKDRLRDVARRLADLGALRERANARHGSPDDAVDYYTDVIGGTIRCFGDFNHVDDGGLTQEATSLVALFSAAEVVAREDAILALSGPSGKLTSARFREFVEAVGASDYLYDTVALDLPLDDQDALQRILTSNAWQTKSRIENAIVSEHRDVSSGVVLPPDVRDWRAAYGTFSGQLDTLDESELKELLAHADERAAQLEDQVVLLVAASGAALLLVVAVVAFTTRTVLRRLRSLHDRTVAVAEETLPDVLDRLQRGEAVGSDALPRPEGEQDEVGRISDAFARVVAVSVEGHRKLADERQGFSVFASGIAARTGNLVSRQLALTEHIQDTYGQDEALLADLMRSDQLTVGMRRQIENLLILAGGEISDPHMEPMRIADLLREAAAEVEDFRRIDRHAMDETSVEAGVISQLSHLLAELLDNATRFSPPTARVAIRSELVGDGLCIEIEDRGPRVTAERYEEMNGRLHSAPPYSELASNAHRLGLFVVGHLADQLGATVTLRRSAFGGTSAVVIVPSEHLVPAREGTAVPEPAKEPAPVPRPAQPTEERRPKLVARQQTGDPAGDPAPGAPELPRRPRKERVRQAGNTAPETPPRSGSGDVPGRPALPSASPRPTSPSGSASRARTNRWAGTPPRPKRWPTPGRTTKTAPGKWNSSSEGTSHDDDTERCDLQHPGQQPEQDRGDPGSRSPLQRRAQTQRLHAGTGPGRTGGRGGLRHRVHHEGHLAGDRRRRSDPPTRRDGRPVPVHRRVRSGQHADRGGLPQGTARRAGRRDGPRRAGARRVAGHPRTLTGAHVVMAADPQPVRRRRTRLYALTDGRTTASRHGLTMDTVITAVADPGHGHGSLPTEWQEILAMCPSPNGRAVAELAARMRMRLTPMTVLLGELLERGLIRHRPPLDASETSNVHLLMKIRDNLARL</sequence>
<feature type="transmembrane region" description="Helical" evidence="9">
    <location>
        <begin position="326"/>
        <end position="346"/>
    </location>
</feature>
<dbReference type="InterPro" id="IPR010910">
    <property type="entry name" value="Nitrate/nitrite_sensing_bac"/>
</dbReference>
<feature type="domain" description="NIT" evidence="11">
    <location>
        <begin position="68"/>
        <end position="318"/>
    </location>
</feature>
<feature type="domain" description="Histidine kinase" evidence="10">
    <location>
        <begin position="534"/>
        <end position="642"/>
    </location>
</feature>
<gene>
    <name evidence="12" type="ORF">BLA24_05690</name>
</gene>
<dbReference type="GO" id="GO:0000160">
    <property type="term" value="P:phosphorelay signal transduction system"/>
    <property type="evidence" value="ECO:0007669"/>
    <property type="project" value="TreeGrafter"/>
</dbReference>
<dbReference type="InterPro" id="IPR050428">
    <property type="entry name" value="TCS_sensor_his_kinase"/>
</dbReference>
<feature type="region of interest" description="Disordered" evidence="8">
    <location>
        <begin position="647"/>
        <end position="907"/>
    </location>
</feature>
<dbReference type="Gene3D" id="3.30.565.10">
    <property type="entry name" value="Histidine kinase-like ATPase, C-terminal domain"/>
    <property type="match status" value="1"/>
</dbReference>
<evidence type="ECO:0000256" key="2">
    <source>
        <dbReference type="ARBA" id="ARBA00012438"/>
    </source>
</evidence>
<dbReference type="PANTHER" id="PTHR45436">
    <property type="entry name" value="SENSOR HISTIDINE KINASE YKOH"/>
    <property type="match status" value="1"/>
</dbReference>
<evidence type="ECO:0000259" key="10">
    <source>
        <dbReference type="PROSITE" id="PS50109"/>
    </source>
</evidence>
<feature type="compositionally biased region" description="Polar residues" evidence="8">
    <location>
        <begin position="735"/>
        <end position="747"/>
    </location>
</feature>
<evidence type="ECO:0000256" key="7">
    <source>
        <dbReference type="ARBA" id="ARBA00022989"/>
    </source>
</evidence>
<accession>A0A2G1XNF1</accession>
<dbReference type="InterPro" id="IPR036890">
    <property type="entry name" value="HATPase_C_sf"/>
</dbReference>
<evidence type="ECO:0000313" key="13">
    <source>
        <dbReference type="Proteomes" id="UP000222531"/>
    </source>
</evidence>
<proteinExistence type="predicted"/>
<dbReference type="InterPro" id="IPR007995">
    <property type="entry name" value="DUF742"/>
</dbReference>
<feature type="compositionally biased region" description="Gly residues" evidence="8">
    <location>
        <begin position="827"/>
        <end position="836"/>
    </location>
</feature>
<dbReference type="Proteomes" id="UP000222531">
    <property type="component" value="Unassembled WGS sequence"/>
</dbReference>
<evidence type="ECO:0000256" key="8">
    <source>
        <dbReference type="SAM" id="MobiDB-lite"/>
    </source>
</evidence>
<evidence type="ECO:0000256" key="9">
    <source>
        <dbReference type="SAM" id="Phobius"/>
    </source>
</evidence>
<dbReference type="PROSITE" id="PS50109">
    <property type="entry name" value="HIS_KIN"/>
    <property type="match status" value="1"/>
</dbReference>
<feature type="compositionally biased region" description="Basic and acidic residues" evidence="8">
    <location>
        <begin position="845"/>
        <end position="865"/>
    </location>
</feature>
<organism evidence="12 13">
    <name type="scientific">Streptomyces cinnamoneus</name>
    <name type="common">Streptoverticillium cinnamoneum</name>
    <dbReference type="NCBI Taxonomy" id="53446"/>
    <lineage>
        <taxon>Bacteria</taxon>
        <taxon>Bacillati</taxon>
        <taxon>Actinomycetota</taxon>
        <taxon>Actinomycetes</taxon>
        <taxon>Kitasatosporales</taxon>
        <taxon>Streptomycetaceae</taxon>
        <taxon>Streptomyces</taxon>
        <taxon>Streptomyces cinnamoneus group</taxon>
    </lineage>
</organism>
<dbReference type="InterPro" id="IPR005467">
    <property type="entry name" value="His_kinase_dom"/>
</dbReference>
<dbReference type="GO" id="GO:0005886">
    <property type="term" value="C:plasma membrane"/>
    <property type="evidence" value="ECO:0007669"/>
    <property type="project" value="TreeGrafter"/>
</dbReference>
<keyword evidence="7 9" id="KW-1133">Transmembrane helix</keyword>
<dbReference type="Pfam" id="PF08376">
    <property type="entry name" value="NIT"/>
    <property type="match status" value="1"/>
</dbReference>
<evidence type="ECO:0000256" key="5">
    <source>
        <dbReference type="ARBA" id="ARBA00022692"/>
    </source>
</evidence>
<keyword evidence="6" id="KW-0418">Kinase</keyword>
<feature type="compositionally biased region" description="Polar residues" evidence="8">
    <location>
        <begin position="766"/>
        <end position="782"/>
    </location>
</feature>
<name>A0A2G1XNF1_STRCJ</name>
<keyword evidence="9" id="KW-0472">Membrane</keyword>
<reference evidence="12 13" key="1">
    <citation type="journal article" date="2017" name="Biochemistry">
        <title>Identification of the Biosynthetic Pathway for the Antibiotic Bicyclomycin.</title>
        <authorList>
            <person name="Patteson J."/>
            <person name="Cai W."/>
            <person name="Johnson R.A."/>
            <person name="Santa Maria K."/>
            <person name="Li B."/>
        </authorList>
    </citation>
    <scope>NUCLEOTIDE SEQUENCE [LARGE SCALE GENOMIC DNA]</scope>
    <source>
        <strain evidence="12 13">ATCC 21532</strain>
    </source>
</reference>
<feature type="transmembrane region" description="Helical" evidence="9">
    <location>
        <begin position="23"/>
        <end position="44"/>
    </location>
</feature>
<evidence type="ECO:0000256" key="3">
    <source>
        <dbReference type="ARBA" id="ARBA00022553"/>
    </source>
</evidence>
<evidence type="ECO:0000259" key="11">
    <source>
        <dbReference type="PROSITE" id="PS50906"/>
    </source>
</evidence>
<evidence type="ECO:0000256" key="6">
    <source>
        <dbReference type="ARBA" id="ARBA00022777"/>
    </source>
</evidence>
<evidence type="ECO:0000256" key="4">
    <source>
        <dbReference type="ARBA" id="ARBA00022679"/>
    </source>
</evidence>
<keyword evidence="3" id="KW-0597">Phosphoprotein</keyword>
<protein>
    <recommendedName>
        <fullName evidence="2">histidine kinase</fullName>
        <ecNumber evidence="2">2.7.13.3</ecNumber>
    </recommendedName>
</protein>
<dbReference type="InterPro" id="IPR003594">
    <property type="entry name" value="HATPase_dom"/>
</dbReference>
<dbReference type="GO" id="GO:0004673">
    <property type="term" value="F:protein histidine kinase activity"/>
    <property type="evidence" value="ECO:0007669"/>
    <property type="project" value="UniProtKB-EC"/>
</dbReference>
<dbReference type="PANTHER" id="PTHR45436:SF5">
    <property type="entry name" value="SENSOR HISTIDINE KINASE TRCS"/>
    <property type="match status" value="1"/>
</dbReference>
<keyword evidence="5 9" id="KW-0812">Transmembrane</keyword>
<keyword evidence="4" id="KW-0808">Transferase</keyword>
<evidence type="ECO:0000256" key="1">
    <source>
        <dbReference type="ARBA" id="ARBA00000085"/>
    </source>
</evidence>
<comment type="catalytic activity">
    <reaction evidence="1">
        <text>ATP + protein L-histidine = ADP + protein N-phospho-L-histidine.</text>
        <dbReference type="EC" id="2.7.13.3"/>
    </reaction>
</comment>
<comment type="caution">
    <text evidence="12">The sequence shown here is derived from an EMBL/GenBank/DDBJ whole genome shotgun (WGS) entry which is preliminary data.</text>
</comment>
<dbReference type="AlphaFoldDB" id="A0A2G1XNF1"/>
<dbReference type="EMBL" id="NHZO01000072">
    <property type="protein sequence ID" value="PHQ52758.1"/>
    <property type="molecule type" value="Genomic_DNA"/>
</dbReference>
<feature type="compositionally biased region" description="Basic and acidic residues" evidence="8">
    <location>
        <begin position="783"/>
        <end position="794"/>
    </location>
</feature>
<dbReference type="Pfam" id="PF05331">
    <property type="entry name" value="DUF742"/>
    <property type="match status" value="1"/>
</dbReference>
<dbReference type="SUPFAM" id="SSF55874">
    <property type="entry name" value="ATPase domain of HSP90 chaperone/DNA topoisomerase II/histidine kinase"/>
    <property type="match status" value="1"/>
</dbReference>
<dbReference type="PROSITE" id="PS50906">
    <property type="entry name" value="NIT"/>
    <property type="match status" value="1"/>
</dbReference>
<dbReference type="SMART" id="SM00387">
    <property type="entry name" value="HATPase_c"/>
    <property type="match status" value="1"/>
</dbReference>
<evidence type="ECO:0000313" key="12">
    <source>
        <dbReference type="EMBL" id="PHQ52758.1"/>
    </source>
</evidence>